<evidence type="ECO:0000256" key="7">
    <source>
        <dbReference type="ARBA" id="ARBA00023125"/>
    </source>
</evidence>
<comment type="function">
    <text evidence="8 10">Plays an essential role in the initiation and regulation of chromosomal replication. ATP-DnaA binds to the origin of replication (oriC) to initiate formation of the DNA replication initiation complex once per cell cycle. Binds the DnaA box (a 9 base pair repeat at the origin) and separates the double-stranded (ds)DNA. Forms a right-handed helical filament on oriC DNA; dsDNA binds to the exterior of the filament while single-stranded (ss)DNA is stabiized in the filament's interior. The ATP-DnaA-oriC complex binds and stabilizes one strand of the AT-rich DNA unwinding element (DUE), permitting loading of DNA polymerase. After initiation quickly degrades to an ADP-DnaA complex that is not apt for DNA replication. Binds acidic phospholipids.</text>
</comment>
<evidence type="ECO:0000256" key="5">
    <source>
        <dbReference type="ARBA" id="ARBA00022840"/>
    </source>
</evidence>
<keyword evidence="15" id="KW-1185">Reference proteome</keyword>
<dbReference type="Gene3D" id="1.10.1750.10">
    <property type="match status" value="1"/>
</dbReference>
<dbReference type="GO" id="GO:0008289">
    <property type="term" value="F:lipid binding"/>
    <property type="evidence" value="ECO:0007669"/>
    <property type="project" value="UniProtKB-KW"/>
</dbReference>
<dbReference type="CDD" id="cd00009">
    <property type="entry name" value="AAA"/>
    <property type="match status" value="1"/>
</dbReference>
<comment type="subunit">
    <text evidence="8">Oligomerizes as a right-handed, spiral filament on DNA at oriC.</text>
</comment>
<keyword evidence="6 8" id="KW-0446">Lipid-binding</keyword>
<feature type="region of interest" description="Domain III, AAA+ region" evidence="8">
    <location>
        <begin position="107"/>
        <end position="323"/>
    </location>
</feature>
<comment type="domain">
    <text evidence="8">Domain I is involved in oligomerization and binding regulators, domain II is flexibile and of varying length in different bacteria, domain III forms the AAA+ region, while domain IV binds dsDNA.</text>
</comment>
<evidence type="ECO:0000313" key="15">
    <source>
        <dbReference type="Proteomes" id="UP000317315"/>
    </source>
</evidence>
<evidence type="ECO:0000256" key="8">
    <source>
        <dbReference type="HAMAP-Rule" id="MF_00377"/>
    </source>
</evidence>
<dbReference type="Proteomes" id="UP000317315">
    <property type="component" value="Unassembled WGS sequence"/>
</dbReference>
<dbReference type="CDD" id="cd06571">
    <property type="entry name" value="Bac_DnaA_C"/>
    <property type="match status" value="1"/>
</dbReference>
<dbReference type="InterPro" id="IPR001957">
    <property type="entry name" value="Chromosome_initiator_DnaA"/>
</dbReference>
<feature type="domain" description="AAA+ ATPase" evidence="12">
    <location>
        <begin position="140"/>
        <end position="268"/>
    </location>
</feature>
<sequence length="481" mass="55363">MVNNFFEEFLRNIRKRTKQSLFKTLFSKLELIDINENTLRLKVKDKVAKNLIIKHHLGLLREVAEKTYGRKLEVELISSEELNQPQQLELDLFKTKGEERRETFKSNLNPKYTFENFVVGASNQFAHAAALAVAENPGRAYNPLFIYGGVGLGKTHLMQAIGNFILRNNPGKKVVYLTTETFMNQLIEALKSDNIQEFKERYRNVDVLLIDDIQFIGGKERTQIEFFHTFNALYDAGKQVVITSDRPPKDIPTLTERLRSRFEWGLIADIQPPDFETRVAILKRKAEEEGIEVSDKVIKLIASIIKSNIRQLEGALIKLKAKSNLEGKPINEKLVRELFSEERSSEDREKALREVSLNTIKKLVGKELKVDVELLEGPSRKKNIAFARQIAMYLSKKVGNYPYTQIASAFNRDDHTTVIHAVRKVEEMINSDESVKQLVNNLELRIREAIERRLQVIHSTVDNYVDNYVDNKIDVDNSNDS</sequence>
<dbReference type="SUPFAM" id="SSF52540">
    <property type="entry name" value="P-loop containing nucleoside triphosphate hydrolases"/>
    <property type="match status" value="1"/>
</dbReference>
<name>A0A521DHC2_9BACT</name>
<dbReference type="SUPFAM" id="SSF48295">
    <property type="entry name" value="TrpR-like"/>
    <property type="match status" value="1"/>
</dbReference>
<feature type="binding site" evidence="8">
    <location>
        <position position="153"/>
    </location>
    <ligand>
        <name>ATP</name>
        <dbReference type="ChEBI" id="CHEBI:30616"/>
    </ligand>
</feature>
<evidence type="ECO:0000313" key="14">
    <source>
        <dbReference type="EMBL" id="SMO71109.1"/>
    </source>
</evidence>
<comment type="caution">
    <text evidence="8">Lacks conserved residue(s) required for the propagation of feature annotation.</text>
</comment>
<comment type="similarity">
    <text evidence="1 8 11">Belongs to the DnaA family.</text>
</comment>
<evidence type="ECO:0000256" key="1">
    <source>
        <dbReference type="ARBA" id="ARBA00006583"/>
    </source>
</evidence>
<dbReference type="GO" id="GO:0005737">
    <property type="term" value="C:cytoplasm"/>
    <property type="evidence" value="ECO:0007669"/>
    <property type="project" value="UniProtKB-SubCell"/>
</dbReference>
<dbReference type="Pfam" id="PF00308">
    <property type="entry name" value="Bac_DnaA"/>
    <property type="match status" value="1"/>
</dbReference>
<feature type="binding site" evidence="8">
    <location>
        <position position="151"/>
    </location>
    <ligand>
        <name>ATP</name>
        <dbReference type="ChEBI" id="CHEBI:30616"/>
    </ligand>
</feature>
<dbReference type="NCBIfam" id="TIGR00362">
    <property type="entry name" value="DnaA"/>
    <property type="match status" value="1"/>
</dbReference>
<keyword evidence="7 8" id="KW-0238">DNA-binding</keyword>
<keyword evidence="4 8" id="KW-0547">Nucleotide-binding</keyword>
<dbReference type="InterPro" id="IPR038454">
    <property type="entry name" value="DnaA_N_sf"/>
</dbReference>
<dbReference type="PRINTS" id="PR00051">
    <property type="entry name" value="DNAA"/>
</dbReference>
<dbReference type="FunFam" id="3.40.50.300:FF:000150">
    <property type="entry name" value="Chromosomal replication initiator protein DnaA"/>
    <property type="match status" value="1"/>
</dbReference>
<dbReference type="AlphaFoldDB" id="A0A521DHC2"/>
<keyword evidence="3 8" id="KW-0235">DNA replication</keyword>
<dbReference type="Gene3D" id="3.40.50.300">
    <property type="entry name" value="P-loop containing nucleotide triphosphate hydrolases"/>
    <property type="match status" value="1"/>
</dbReference>
<dbReference type="RefSeq" id="WP_246051358.1">
    <property type="nucleotide sequence ID" value="NZ_FXTM01000021.1"/>
</dbReference>
<evidence type="ECO:0000256" key="2">
    <source>
        <dbReference type="ARBA" id="ARBA00022490"/>
    </source>
</evidence>
<dbReference type="Gene3D" id="3.30.300.180">
    <property type="match status" value="1"/>
</dbReference>
<dbReference type="Gene3D" id="1.10.8.60">
    <property type="match status" value="1"/>
</dbReference>
<keyword evidence="2 8" id="KW-0963">Cytoplasm</keyword>
<feature type="binding site" evidence="8">
    <location>
        <position position="155"/>
    </location>
    <ligand>
        <name>ATP</name>
        <dbReference type="ChEBI" id="CHEBI:30616"/>
    </ligand>
</feature>
<feature type="binding site" evidence="8">
    <location>
        <position position="154"/>
    </location>
    <ligand>
        <name>ATP</name>
        <dbReference type="ChEBI" id="CHEBI:30616"/>
    </ligand>
</feature>
<reference evidence="14 15" key="1">
    <citation type="submission" date="2017-05" db="EMBL/GenBank/DDBJ databases">
        <authorList>
            <person name="Varghese N."/>
            <person name="Submissions S."/>
        </authorList>
    </citation>
    <scope>NUCLEOTIDE SEQUENCE [LARGE SCALE GENOMIC DNA]</scope>
    <source>
        <strain evidence="14 15">DSM 16304</strain>
    </source>
</reference>
<keyword evidence="5 8" id="KW-0067">ATP-binding</keyword>
<dbReference type="Pfam" id="PF08299">
    <property type="entry name" value="Bac_DnaA_C"/>
    <property type="match status" value="1"/>
</dbReference>
<dbReference type="InterPro" id="IPR013317">
    <property type="entry name" value="DnaA_dom"/>
</dbReference>
<evidence type="ECO:0000256" key="6">
    <source>
        <dbReference type="ARBA" id="ARBA00023121"/>
    </source>
</evidence>
<dbReference type="InterPro" id="IPR003593">
    <property type="entry name" value="AAA+_ATPase"/>
</dbReference>
<dbReference type="GO" id="GO:0003688">
    <property type="term" value="F:DNA replication origin binding"/>
    <property type="evidence" value="ECO:0007669"/>
    <property type="project" value="UniProtKB-UniRule"/>
</dbReference>
<gene>
    <name evidence="8" type="primary">dnaA</name>
    <name evidence="14" type="ORF">SAMN06269117_1217</name>
</gene>
<dbReference type="GO" id="GO:0005886">
    <property type="term" value="C:plasma membrane"/>
    <property type="evidence" value="ECO:0007669"/>
    <property type="project" value="TreeGrafter"/>
</dbReference>
<evidence type="ECO:0000259" key="13">
    <source>
        <dbReference type="SMART" id="SM00760"/>
    </source>
</evidence>
<dbReference type="SMART" id="SM00382">
    <property type="entry name" value="AAA"/>
    <property type="match status" value="1"/>
</dbReference>
<dbReference type="HAMAP" id="MF_00377">
    <property type="entry name" value="DnaA_bact"/>
    <property type="match status" value="1"/>
</dbReference>
<evidence type="ECO:0000256" key="9">
    <source>
        <dbReference type="NCBIfam" id="TIGR00362"/>
    </source>
</evidence>
<dbReference type="EMBL" id="FXTM01000021">
    <property type="protein sequence ID" value="SMO71109.1"/>
    <property type="molecule type" value="Genomic_DNA"/>
</dbReference>
<feature type="region of interest" description="Domain I, interacts with DnaA modulators" evidence="8">
    <location>
        <begin position="1"/>
        <end position="102"/>
    </location>
</feature>
<dbReference type="GO" id="GO:0005524">
    <property type="term" value="F:ATP binding"/>
    <property type="evidence" value="ECO:0007669"/>
    <property type="project" value="UniProtKB-UniRule"/>
</dbReference>
<dbReference type="PANTHER" id="PTHR30050">
    <property type="entry name" value="CHROMOSOMAL REPLICATION INITIATOR PROTEIN DNAA"/>
    <property type="match status" value="1"/>
</dbReference>
<protein>
    <recommendedName>
        <fullName evidence="8 9">Chromosomal replication initiator protein DnaA</fullName>
    </recommendedName>
</protein>
<dbReference type="InterPro" id="IPR010921">
    <property type="entry name" value="Trp_repressor/repl_initiator"/>
</dbReference>
<dbReference type="SMART" id="SM00760">
    <property type="entry name" value="Bac_DnaA_C"/>
    <property type="match status" value="1"/>
</dbReference>
<comment type="subcellular location">
    <subcellularLocation>
        <location evidence="8">Cytoplasm</location>
    </subcellularLocation>
</comment>
<proteinExistence type="inferred from homology"/>
<dbReference type="InterPro" id="IPR020591">
    <property type="entry name" value="Chromosome_initiator_DnaA-like"/>
</dbReference>
<accession>A0A521DHC2</accession>
<dbReference type="InterPro" id="IPR027417">
    <property type="entry name" value="P-loop_NTPase"/>
</dbReference>
<evidence type="ECO:0000259" key="12">
    <source>
        <dbReference type="SMART" id="SM00382"/>
    </source>
</evidence>
<dbReference type="GO" id="GO:0006270">
    <property type="term" value="P:DNA replication initiation"/>
    <property type="evidence" value="ECO:0007669"/>
    <property type="project" value="UniProtKB-UniRule"/>
</dbReference>
<evidence type="ECO:0000256" key="11">
    <source>
        <dbReference type="RuleBase" id="RU004227"/>
    </source>
</evidence>
<feature type="domain" description="Chromosomal replication initiator DnaA C-terminal" evidence="13">
    <location>
        <begin position="356"/>
        <end position="425"/>
    </location>
</feature>
<evidence type="ECO:0000256" key="4">
    <source>
        <dbReference type="ARBA" id="ARBA00022741"/>
    </source>
</evidence>
<evidence type="ECO:0000256" key="10">
    <source>
        <dbReference type="RuleBase" id="RU000577"/>
    </source>
</evidence>
<dbReference type="InterPro" id="IPR013159">
    <property type="entry name" value="DnaA_C"/>
</dbReference>
<dbReference type="PANTHER" id="PTHR30050:SF2">
    <property type="entry name" value="CHROMOSOMAL REPLICATION INITIATOR PROTEIN DNAA"/>
    <property type="match status" value="1"/>
</dbReference>
<evidence type="ECO:0000256" key="3">
    <source>
        <dbReference type="ARBA" id="ARBA00022705"/>
    </source>
</evidence>
<organism evidence="14 15">
    <name type="scientific">Balnearium lithotrophicum</name>
    <dbReference type="NCBI Taxonomy" id="223788"/>
    <lineage>
        <taxon>Bacteria</taxon>
        <taxon>Pseudomonadati</taxon>
        <taxon>Aquificota</taxon>
        <taxon>Aquificia</taxon>
        <taxon>Desulfurobacteriales</taxon>
        <taxon>Desulfurobacteriaceae</taxon>
        <taxon>Balnearium</taxon>
    </lineage>
</organism>
<feature type="region of interest" description="Domain IV, binds dsDNA" evidence="8">
    <location>
        <begin position="324"/>
        <end position="481"/>
    </location>
</feature>
<dbReference type="GO" id="GO:0006275">
    <property type="term" value="P:regulation of DNA replication"/>
    <property type="evidence" value="ECO:0007669"/>
    <property type="project" value="UniProtKB-UniRule"/>
</dbReference>